<name>A0A2L1GNP5_9BACT</name>
<keyword evidence="4" id="KW-1185">Reference proteome</keyword>
<dbReference type="InterPro" id="IPR036986">
    <property type="entry name" value="S4_RNA-bd_sf"/>
</dbReference>
<protein>
    <recommendedName>
        <fullName evidence="2">RNA-binding S4 domain-containing protein</fullName>
    </recommendedName>
</protein>
<dbReference type="PROSITE" id="PS50889">
    <property type="entry name" value="S4"/>
    <property type="match status" value="1"/>
</dbReference>
<keyword evidence="1" id="KW-0694">RNA-binding</keyword>
<dbReference type="SUPFAM" id="SSF55174">
    <property type="entry name" value="Alpha-L RNA-binding motif"/>
    <property type="match status" value="1"/>
</dbReference>
<dbReference type="OrthoDB" id="9802835at2"/>
<dbReference type="Pfam" id="PF13275">
    <property type="entry name" value="S4_2"/>
    <property type="match status" value="1"/>
</dbReference>
<accession>A0A2L1GNP5</accession>
<dbReference type="EMBL" id="CP021255">
    <property type="protein sequence ID" value="AVD71268.1"/>
    <property type="molecule type" value="Genomic_DNA"/>
</dbReference>
<dbReference type="SMART" id="SM00363">
    <property type="entry name" value="S4"/>
    <property type="match status" value="1"/>
</dbReference>
<dbReference type="InterPro" id="IPR002942">
    <property type="entry name" value="S4_RNA-bd"/>
</dbReference>
<dbReference type="AlphaFoldDB" id="A0A2L1GNP5"/>
<dbReference type="Proteomes" id="UP000239867">
    <property type="component" value="Chromosome"/>
</dbReference>
<gene>
    <name evidence="3" type="ORF">CAY53_07115</name>
</gene>
<evidence type="ECO:0000313" key="3">
    <source>
        <dbReference type="EMBL" id="AVD71268.1"/>
    </source>
</evidence>
<evidence type="ECO:0000256" key="1">
    <source>
        <dbReference type="PROSITE-ProRule" id="PRU00182"/>
    </source>
</evidence>
<sequence>MTEQAVRSAVIHTPFIELDKLLKRENLAATGGEAGLLIAAGLVRVNGEIERRKRRKLYPGDRVATGEKRLEVVTVLQE</sequence>
<dbReference type="KEGG" id="deo:CAY53_07115"/>
<evidence type="ECO:0000259" key="2">
    <source>
        <dbReference type="SMART" id="SM00363"/>
    </source>
</evidence>
<dbReference type="Gene3D" id="3.10.290.10">
    <property type="entry name" value="RNA-binding S4 domain"/>
    <property type="match status" value="1"/>
</dbReference>
<evidence type="ECO:0000313" key="4">
    <source>
        <dbReference type="Proteomes" id="UP000239867"/>
    </source>
</evidence>
<dbReference type="GO" id="GO:0003723">
    <property type="term" value="F:RNA binding"/>
    <property type="evidence" value="ECO:0007669"/>
    <property type="project" value="UniProtKB-KW"/>
</dbReference>
<dbReference type="CDD" id="cd00165">
    <property type="entry name" value="S4"/>
    <property type="match status" value="1"/>
</dbReference>
<organism evidence="3 4">
    <name type="scientific">Desulfobulbus oralis</name>
    <dbReference type="NCBI Taxonomy" id="1986146"/>
    <lineage>
        <taxon>Bacteria</taxon>
        <taxon>Pseudomonadati</taxon>
        <taxon>Thermodesulfobacteriota</taxon>
        <taxon>Desulfobulbia</taxon>
        <taxon>Desulfobulbales</taxon>
        <taxon>Desulfobulbaceae</taxon>
        <taxon>Desulfobulbus</taxon>
    </lineage>
</organism>
<dbReference type="RefSeq" id="WP_104936538.1">
    <property type="nucleotide sequence ID" value="NZ_CP021255.1"/>
</dbReference>
<reference evidence="3 4" key="1">
    <citation type="journal article" date="2018" name="MBio">
        <title>Insights into the evolution of host association through the isolation and characterization of a novel human periodontal pathobiont, Desulfobulbus oralis.</title>
        <authorList>
            <person name="Cross K.L."/>
            <person name="Chirania P."/>
            <person name="Xiong W."/>
            <person name="Beall C.J."/>
            <person name="Elkins J.G."/>
            <person name="Giannone R.J."/>
            <person name="Griffen A.L."/>
            <person name="Guss A.M."/>
            <person name="Hettich R.L."/>
            <person name="Joshi S.S."/>
            <person name="Mokrzan E.M."/>
            <person name="Martin R.K."/>
            <person name="Zhulin I.B."/>
            <person name="Leys E.J."/>
            <person name="Podar M."/>
        </authorList>
    </citation>
    <scope>NUCLEOTIDE SEQUENCE [LARGE SCALE GENOMIC DNA]</scope>
    <source>
        <strain evidence="3 4">ORNL</strain>
    </source>
</reference>
<proteinExistence type="predicted"/>
<feature type="domain" description="RNA-binding S4" evidence="2">
    <location>
        <begin position="16"/>
        <end position="78"/>
    </location>
</feature>